<dbReference type="OrthoDB" id="10529251at2759"/>
<dbReference type="EMBL" id="KV878126">
    <property type="protein sequence ID" value="OJI97852.1"/>
    <property type="molecule type" value="Genomic_DNA"/>
</dbReference>
<keyword evidence="2" id="KW-1185">Reference proteome</keyword>
<organism evidence="1 2">
    <name type="scientific">Aspergillus versicolor CBS 583.65</name>
    <dbReference type="NCBI Taxonomy" id="1036611"/>
    <lineage>
        <taxon>Eukaryota</taxon>
        <taxon>Fungi</taxon>
        <taxon>Dikarya</taxon>
        <taxon>Ascomycota</taxon>
        <taxon>Pezizomycotina</taxon>
        <taxon>Eurotiomycetes</taxon>
        <taxon>Eurotiomycetidae</taxon>
        <taxon>Eurotiales</taxon>
        <taxon>Aspergillaceae</taxon>
        <taxon>Aspergillus</taxon>
        <taxon>Aspergillus subgen. Nidulantes</taxon>
    </lineage>
</organism>
<dbReference type="Proteomes" id="UP000184073">
    <property type="component" value="Unassembled WGS sequence"/>
</dbReference>
<accession>A0A1L9P8P0</accession>
<sequence length="136" mass="15092">MAVNHLPPSCARSLYLGSVGHRFGGLQSAKGLGLLIDLHRRLSPLDGWEEGLKGLTRCNTPNCFYTSFHWTATQSWCGLQPITTRTGDIPRCKLQEIDVQDLTATTRSESHNLVAISNGQKTGQPRPTMAWFLNDR</sequence>
<gene>
    <name evidence="1" type="ORF">ASPVEDRAFT_432880</name>
</gene>
<protein>
    <submittedName>
        <fullName evidence="1">Uncharacterized protein</fullName>
    </submittedName>
</protein>
<dbReference type="GeneID" id="63728294"/>
<reference evidence="2" key="1">
    <citation type="journal article" date="2017" name="Genome Biol.">
        <title>Comparative genomics reveals high biological diversity and specific adaptations in the industrially and medically important fungal genus Aspergillus.</title>
        <authorList>
            <person name="de Vries R.P."/>
            <person name="Riley R."/>
            <person name="Wiebenga A."/>
            <person name="Aguilar-Osorio G."/>
            <person name="Amillis S."/>
            <person name="Uchima C.A."/>
            <person name="Anderluh G."/>
            <person name="Asadollahi M."/>
            <person name="Askin M."/>
            <person name="Barry K."/>
            <person name="Battaglia E."/>
            <person name="Bayram O."/>
            <person name="Benocci T."/>
            <person name="Braus-Stromeyer S.A."/>
            <person name="Caldana C."/>
            <person name="Canovas D."/>
            <person name="Cerqueira G.C."/>
            <person name="Chen F."/>
            <person name="Chen W."/>
            <person name="Choi C."/>
            <person name="Clum A."/>
            <person name="Dos Santos R.A."/>
            <person name="Damasio A.R."/>
            <person name="Diallinas G."/>
            <person name="Emri T."/>
            <person name="Fekete E."/>
            <person name="Flipphi M."/>
            <person name="Freyberg S."/>
            <person name="Gallo A."/>
            <person name="Gournas C."/>
            <person name="Habgood R."/>
            <person name="Hainaut M."/>
            <person name="Harispe M.L."/>
            <person name="Henrissat B."/>
            <person name="Hilden K.S."/>
            <person name="Hope R."/>
            <person name="Hossain A."/>
            <person name="Karabika E."/>
            <person name="Karaffa L."/>
            <person name="Karanyi Z."/>
            <person name="Krasevec N."/>
            <person name="Kuo A."/>
            <person name="Kusch H."/>
            <person name="LaButti K."/>
            <person name="Lagendijk E.L."/>
            <person name="Lapidus A."/>
            <person name="Levasseur A."/>
            <person name="Lindquist E."/>
            <person name="Lipzen A."/>
            <person name="Logrieco A.F."/>
            <person name="MacCabe A."/>
            <person name="Maekelae M.R."/>
            <person name="Malavazi I."/>
            <person name="Melin P."/>
            <person name="Meyer V."/>
            <person name="Mielnichuk N."/>
            <person name="Miskei M."/>
            <person name="Molnar A.P."/>
            <person name="Mule G."/>
            <person name="Ngan C.Y."/>
            <person name="Orejas M."/>
            <person name="Orosz E."/>
            <person name="Ouedraogo J.P."/>
            <person name="Overkamp K.M."/>
            <person name="Park H.-S."/>
            <person name="Perrone G."/>
            <person name="Piumi F."/>
            <person name="Punt P.J."/>
            <person name="Ram A.F."/>
            <person name="Ramon A."/>
            <person name="Rauscher S."/>
            <person name="Record E."/>
            <person name="Riano-Pachon D.M."/>
            <person name="Robert V."/>
            <person name="Roehrig J."/>
            <person name="Ruller R."/>
            <person name="Salamov A."/>
            <person name="Salih N.S."/>
            <person name="Samson R.A."/>
            <person name="Sandor E."/>
            <person name="Sanguinetti M."/>
            <person name="Schuetze T."/>
            <person name="Sepcic K."/>
            <person name="Shelest E."/>
            <person name="Sherlock G."/>
            <person name="Sophianopoulou V."/>
            <person name="Squina F.M."/>
            <person name="Sun H."/>
            <person name="Susca A."/>
            <person name="Todd R.B."/>
            <person name="Tsang A."/>
            <person name="Unkles S.E."/>
            <person name="van de Wiele N."/>
            <person name="van Rossen-Uffink D."/>
            <person name="Oliveira J.V."/>
            <person name="Vesth T.C."/>
            <person name="Visser J."/>
            <person name="Yu J.-H."/>
            <person name="Zhou M."/>
            <person name="Andersen M.R."/>
            <person name="Archer D.B."/>
            <person name="Baker S.E."/>
            <person name="Benoit I."/>
            <person name="Brakhage A.A."/>
            <person name="Braus G.H."/>
            <person name="Fischer R."/>
            <person name="Frisvad J.C."/>
            <person name="Goldman G.H."/>
            <person name="Houbraken J."/>
            <person name="Oakley B."/>
            <person name="Pocsi I."/>
            <person name="Scazzocchio C."/>
            <person name="Seiboth B."/>
            <person name="vanKuyk P.A."/>
            <person name="Wortman J."/>
            <person name="Dyer P.S."/>
            <person name="Grigoriev I.V."/>
        </authorList>
    </citation>
    <scope>NUCLEOTIDE SEQUENCE [LARGE SCALE GENOMIC DNA]</scope>
    <source>
        <strain evidence="2">CBS 583.65</strain>
    </source>
</reference>
<dbReference type="VEuPathDB" id="FungiDB:ASPVEDRAFT_432880"/>
<dbReference type="RefSeq" id="XP_040663615.1">
    <property type="nucleotide sequence ID" value="XM_040812783.1"/>
</dbReference>
<proteinExistence type="predicted"/>
<evidence type="ECO:0000313" key="1">
    <source>
        <dbReference type="EMBL" id="OJI97852.1"/>
    </source>
</evidence>
<evidence type="ECO:0000313" key="2">
    <source>
        <dbReference type="Proteomes" id="UP000184073"/>
    </source>
</evidence>
<name>A0A1L9P8P0_ASPVE</name>
<dbReference type="AlphaFoldDB" id="A0A1L9P8P0"/>